<dbReference type="InterPro" id="IPR024571">
    <property type="entry name" value="ERAP1-like_C_dom"/>
</dbReference>
<evidence type="ECO:0000256" key="13">
    <source>
        <dbReference type="ARBA" id="ARBA00023180"/>
    </source>
</evidence>
<dbReference type="GO" id="GO:0005737">
    <property type="term" value="C:cytoplasm"/>
    <property type="evidence" value="ECO:0007669"/>
    <property type="project" value="TreeGrafter"/>
</dbReference>
<dbReference type="PANTHER" id="PTHR11533">
    <property type="entry name" value="PROTEASE M1 ZINC METALLOPROTEASE"/>
    <property type="match status" value="1"/>
</dbReference>
<evidence type="ECO:0000256" key="8">
    <source>
        <dbReference type="ARBA" id="ARBA00022729"/>
    </source>
</evidence>
<evidence type="ECO:0000256" key="2">
    <source>
        <dbReference type="ARBA" id="ARBA00004609"/>
    </source>
</evidence>
<dbReference type="SUPFAM" id="SSF55486">
    <property type="entry name" value="Metalloproteases ('zincins'), catalytic domain"/>
    <property type="match status" value="2"/>
</dbReference>
<dbReference type="GO" id="GO:0043171">
    <property type="term" value="P:peptide catabolic process"/>
    <property type="evidence" value="ECO:0007669"/>
    <property type="project" value="TreeGrafter"/>
</dbReference>
<feature type="domain" description="Peptidase M1 membrane alanine aminopeptidase" evidence="15">
    <location>
        <begin position="697"/>
        <end position="907"/>
    </location>
</feature>
<dbReference type="PANTHER" id="PTHR11533:SF294">
    <property type="entry name" value="THYROTROPIN-RELEASING HORMONE-DEGRADING ECTOENZYME"/>
    <property type="match status" value="1"/>
</dbReference>
<keyword evidence="5" id="KW-0336">GPI-anchor</keyword>
<dbReference type="Pfam" id="PF11838">
    <property type="entry name" value="ERAP1_C"/>
    <property type="match status" value="2"/>
</dbReference>
<dbReference type="GO" id="GO:0008270">
    <property type="term" value="F:zinc ion binding"/>
    <property type="evidence" value="ECO:0007669"/>
    <property type="project" value="InterPro"/>
</dbReference>
<comment type="subcellular location">
    <subcellularLocation>
        <location evidence="2">Cell membrane</location>
        <topology evidence="2">Lipid-anchor</topology>
        <topology evidence="2">GPI-anchor</topology>
    </subcellularLocation>
</comment>
<evidence type="ECO:0000259" key="17">
    <source>
        <dbReference type="Pfam" id="PF17900"/>
    </source>
</evidence>
<dbReference type="AlphaFoldDB" id="A0A195FBM0"/>
<dbReference type="InterPro" id="IPR045357">
    <property type="entry name" value="Aminopeptidase_N-like_N"/>
</dbReference>
<dbReference type="STRING" id="34720.A0A195FBM0"/>
<evidence type="ECO:0000256" key="10">
    <source>
        <dbReference type="ARBA" id="ARBA00022833"/>
    </source>
</evidence>
<proteinExistence type="inferred from homology"/>
<dbReference type="SUPFAM" id="SSF63737">
    <property type="entry name" value="Leukotriene A4 hydrolase N-terminal domain"/>
    <property type="match status" value="2"/>
</dbReference>
<keyword evidence="18" id="KW-0031">Aminopeptidase</keyword>
<protein>
    <submittedName>
        <fullName evidence="18">Aminopeptidase N</fullName>
    </submittedName>
</protein>
<dbReference type="InterPro" id="IPR050344">
    <property type="entry name" value="Peptidase_M1_aminopeptidases"/>
</dbReference>
<dbReference type="CDD" id="cd09601">
    <property type="entry name" value="M1_APN-Q_like"/>
    <property type="match status" value="1"/>
</dbReference>
<comment type="cofactor">
    <cofactor evidence="1">
        <name>Zn(2+)</name>
        <dbReference type="ChEBI" id="CHEBI:29105"/>
    </cofactor>
</comment>
<evidence type="ECO:0000256" key="14">
    <source>
        <dbReference type="ARBA" id="ARBA00023288"/>
    </source>
</evidence>
<evidence type="ECO:0000313" key="18">
    <source>
        <dbReference type="EMBL" id="KYN37808.1"/>
    </source>
</evidence>
<organism evidence="18 19">
    <name type="scientific">Trachymyrmex septentrionalis</name>
    <dbReference type="NCBI Taxonomy" id="34720"/>
    <lineage>
        <taxon>Eukaryota</taxon>
        <taxon>Metazoa</taxon>
        <taxon>Ecdysozoa</taxon>
        <taxon>Arthropoda</taxon>
        <taxon>Hexapoda</taxon>
        <taxon>Insecta</taxon>
        <taxon>Pterygota</taxon>
        <taxon>Neoptera</taxon>
        <taxon>Endopterygota</taxon>
        <taxon>Hymenoptera</taxon>
        <taxon>Apocrita</taxon>
        <taxon>Aculeata</taxon>
        <taxon>Formicoidea</taxon>
        <taxon>Formicidae</taxon>
        <taxon>Myrmicinae</taxon>
        <taxon>Trachymyrmex</taxon>
    </lineage>
</organism>
<dbReference type="Gene3D" id="1.25.50.20">
    <property type="match status" value="2"/>
</dbReference>
<dbReference type="InterPro" id="IPR042097">
    <property type="entry name" value="Aminopeptidase_N-like_N_sf"/>
</dbReference>
<evidence type="ECO:0000256" key="6">
    <source>
        <dbReference type="ARBA" id="ARBA00022670"/>
    </source>
</evidence>
<dbReference type="InterPro" id="IPR027268">
    <property type="entry name" value="Peptidase_M4/M1_CTD_sf"/>
</dbReference>
<evidence type="ECO:0000256" key="3">
    <source>
        <dbReference type="ARBA" id="ARBA00010136"/>
    </source>
</evidence>
<evidence type="ECO:0000259" key="16">
    <source>
        <dbReference type="Pfam" id="PF11838"/>
    </source>
</evidence>
<dbReference type="GO" id="GO:0005615">
    <property type="term" value="C:extracellular space"/>
    <property type="evidence" value="ECO:0007669"/>
    <property type="project" value="TreeGrafter"/>
</dbReference>
<dbReference type="Proteomes" id="UP000078541">
    <property type="component" value="Unassembled WGS sequence"/>
</dbReference>
<keyword evidence="14" id="KW-0449">Lipoprotein</keyword>
<dbReference type="GO" id="GO:0098552">
    <property type="term" value="C:side of membrane"/>
    <property type="evidence" value="ECO:0007669"/>
    <property type="project" value="UniProtKB-KW"/>
</dbReference>
<dbReference type="GO" id="GO:0042277">
    <property type="term" value="F:peptide binding"/>
    <property type="evidence" value="ECO:0007669"/>
    <property type="project" value="TreeGrafter"/>
</dbReference>
<comment type="similarity">
    <text evidence="3">Belongs to the peptidase M1 family.</text>
</comment>
<evidence type="ECO:0000256" key="11">
    <source>
        <dbReference type="ARBA" id="ARBA00023049"/>
    </source>
</evidence>
<dbReference type="Gene3D" id="2.60.40.1910">
    <property type="match status" value="1"/>
</dbReference>
<feature type="domain" description="ERAP1-like C-terminal" evidence="16">
    <location>
        <begin position="292"/>
        <end position="442"/>
    </location>
</feature>
<keyword evidence="19" id="KW-1185">Reference proteome</keyword>
<feature type="domain" description="ERAP1-like C-terminal" evidence="16">
    <location>
        <begin position="976"/>
        <end position="1244"/>
    </location>
</feature>
<reference evidence="18 19" key="1">
    <citation type="submission" date="2016-03" db="EMBL/GenBank/DDBJ databases">
        <title>Trachymyrmex septentrionalis WGS genome.</title>
        <authorList>
            <person name="Nygaard S."/>
            <person name="Hu H."/>
            <person name="Boomsma J."/>
            <person name="Zhang G."/>
        </authorList>
    </citation>
    <scope>NUCLEOTIDE SEQUENCE [LARGE SCALE GENOMIC DNA]</scope>
    <source>
        <strain evidence="18">Tsep2-gDNA-1</strain>
        <tissue evidence="18">Whole body</tissue>
    </source>
</reference>
<keyword evidence="9" id="KW-0378">Hydrolase</keyword>
<evidence type="ECO:0000256" key="5">
    <source>
        <dbReference type="ARBA" id="ARBA00022622"/>
    </source>
</evidence>
<evidence type="ECO:0000259" key="15">
    <source>
        <dbReference type="Pfam" id="PF01433"/>
    </source>
</evidence>
<evidence type="ECO:0000256" key="4">
    <source>
        <dbReference type="ARBA" id="ARBA00022475"/>
    </source>
</evidence>
<name>A0A195FBM0_9HYME</name>
<dbReference type="InterPro" id="IPR034016">
    <property type="entry name" value="M1_APN-typ"/>
</dbReference>
<dbReference type="GO" id="GO:0006508">
    <property type="term" value="P:proteolysis"/>
    <property type="evidence" value="ECO:0007669"/>
    <property type="project" value="UniProtKB-KW"/>
</dbReference>
<keyword evidence="4" id="KW-1003">Cell membrane</keyword>
<dbReference type="GO" id="GO:0005886">
    <property type="term" value="C:plasma membrane"/>
    <property type="evidence" value="ECO:0007669"/>
    <property type="project" value="UniProtKB-SubCell"/>
</dbReference>
<evidence type="ECO:0000256" key="7">
    <source>
        <dbReference type="ARBA" id="ARBA00022723"/>
    </source>
</evidence>
<evidence type="ECO:0000256" key="1">
    <source>
        <dbReference type="ARBA" id="ARBA00001947"/>
    </source>
</evidence>
<evidence type="ECO:0000256" key="12">
    <source>
        <dbReference type="ARBA" id="ARBA00023136"/>
    </source>
</evidence>
<keyword evidence="11" id="KW-0482">Metalloprotease</keyword>
<dbReference type="GO" id="GO:0070006">
    <property type="term" value="F:metalloaminopeptidase activity"/>
    <property type="evidence" value="ECO:0007669"/>
    <property type="project" value="TreeGrafter"/>
</dbReference>
<dbReference type="FunFam" id="2.60.40.1910:FF:000008">
    <property type="entry name" value="Aminopeptidase"/>
    <property type="match status" value="1"/>
</dbReference>
<dbReference type="InterPro" id="IPR014782">
    <property type="entry name" value="Peptidase_M1_dom"/>
</dbReference>
<keyword evidence="6" id="KW-0645">Protease</keyword>
<keyword evidence="10" id="KW-0862">Zinc</keyword>
<accession>A0A195FBM0</accession>
<keyword evidence="12" id="KW-0472">Membrane</keyword>
<gene>
    <name evidence="18" type="ORF">ALC56_08007</name>
</gene>
<evidence type="ECO:0000313" key="19">
    <source>
        <dbReference type="Proteomes" id="UP000078541"/>
    </source>
</evidence>
<dbReference type="Gene3D" id="2.60.40.1730">
    <property type="entry name" value="tricorn interacting facor f3 domain"/>
    <property type="match status" value="2"/>
</dbReference>
<sequence>MYNSTTHILTFYLTEDLLPGYYILNMKFYSMPVHLKENVLEISFRNGRQDVMWLNAVYFQPIRGRRLFPCWDEPAFKTTFNISILHHTNYTALSNMPIRNLEYVDNNMVWTHFHATPLMSTYHVAVVLTNFPSYRINANTFEHQTMWCRPYTARDTKFARNIFDIVTSYLRIRWNKKIAKLDHVVLPESENMWNWYLRDGMSQWGLIFYRERRIIYNEAIDPPSRKIEITRLVAHEVAHHWSNSRISDLFVVQIQHDSLNLDTHSLMKPLQQNINDIADIDLLFTSISYIKGYYRVNYDPRMWQRIAYYLNSGNYKNIHVLNRAQILDDAFYFAIEEKSINLSTFWNLSNYLSQEIDYIVWYPMIKAFEYLSIFIPFSEIGLEEEMRRILPTLFKKIGYQEIPNENDLTKCLRQEIAKWACVLGDSDCRINATSKLEWHLTNPEKHKYIYLPTHYNIKLMPYVDMNYTYAYKGETSTRIHIHKKTRYIYLLQYFLVLSDTPTLTNEDNGNIYFLRQQYSNYNPITHILKFDLIQELLPGFYILNIQFYGMSILPKENYLKISYINRRSDVMWLNAVNFQPIRGRRLFPCWDEPAFKTTFNISILHHTNYVALSNMPIRKLQYMDNNMVWTHFHVTPLMSTYHVAVVLTNFLSFRINANTFEYQIMWCRPYTARDTKFAHNIFDTVTSHLGIRWNKKIAKLDHVVLPESENMWNWYLRDGMSQWGLIFYRERRIIYNETMDPPSRKIEIMRLVTHEIVHHWLNNLVRLSWWSYLWIIDGIAGLLTANVINEIFPDSRVSDLFVVQIQHDSLNLDTHFLMKSLQQEINDIADIDLLLTSVFYIKAPAIFRMLQHMLTDMVFQKGIDKYFNMNQLSSANSDYDLWMALQTAHIESGSKYLSNLRSMMSKWITTSQYPVVNVTRESPSGNIIISQGKNTWWIPITYTTQTELNFNDTVPRYWLTPNVQQIIISNITQFDWIILNLQQTGYYRVNYDSTMWQRIAYYLNSDNYKNIHVLNRAQILDDAFYLVIEEKSLNLSTFWNLSHYLSRETDYVAWYPMIKAFEYLSIFIPFSEIGLEEKMRNILPTLFKKIGYQEISNEHDFTKCLRQEIAKWACVLGDSDCRNNAKFKLEWHFANPEKHKILPWWEDWTFCKGLIKANDSIWMKVLEISKKEHNKKILEYLTCSENSNIIQIYLNKMTDNVTLEINDRVNIFLRIIAKHAKNIEILKYILENFEKIKPKYDISFQNYKFIKRLY</sequence>
<keyword evidence="7" id="KW-0479">Metal-binding</keyword>
<keyword evidence="8" id="KW-0732">Signal</keyword>
<feature type="domain" description="Aminopeptidase N-like N-terminal" evidence="17">
    <location>
        <begin position="56"/>
        <end position="122"/>
    </location>
</feature>
<dbReference type="Pfam" id="PF01433">
    <property type="entry name" value="Peptidase_M1"/>
    <property type="match status" value="2"/>
</dbReference>
<keyword evidence="13" id="KW-0325">Glycoprotein</keyword>
<dbReference type="Gene3D" id="1.10.390.10">
    <property type="entry name" value="Neutral Protease Domain 2"/>
    <property type="match status" value="2"/>
</dbReference>
<dbReference type="Pfam" id="PF17900">
    <property type="entry name" value="Peptidase_M1_N"/>
    <property type="match status" value="2"/>
</dbReference>
<dbReference type="EMBL" id="KQ981693">
    <property type="protein sequence ID" value="KYN37808.1"/>
    <property type="molecule type" value="Genomic_DNA"/>
</dbReference>
<dbReference type="InterPro" id="IPR001930">
    <property type="entry name" value="Peptidase_M1"/>
</dbReference>
<feature type="domain" description="Aminopeptidase N-like N-terminal" evidence="17">
    <location>
        <begin position="452"/>
        <end position="641"/>
    </location>
</feature>
<feature type="domain" description="Peptidase M1 membrane alanine aminopeptidase" evidence="15">
    <location>
        <begin position="161"/>
        <end position="242"/>
    </location>
</feature>
<evidence type="ECO:0000256" key="9">
    <source>
        <dbReference type="ARBA" id="ARBA00022801"/>
    </source>
</evidence>
<dbReference type="PRINTS" id="PR00756">
    <property type="entry name" value="ALADIPTASE"/>
</dbReference>